<dbReference type="OrthoDB" id="2245455at2759"/>
<dbReference type="Gene3D" id="1.20.58.80">
    <property type="entry name" value="Phosphotransferase system, lactose/cellobiose-type IIA subunit"/>
    <property type="match status" value="1"/>
</dbReference>
<dbReference type="InterPro" id="IPR036181">
    <property type="entry name" value="MIT_dom_sf"/>
</dbReference>
<dbReference type="EMBL" id="KQ087250">
    <property type="protein sequence ID" value="KLT39720.1"/>
    <property type="molecule type" value="Genomic_DNA"/>
</dbReference>
<dbReference type="STRING" id="879819.A0A0J0XF64"/>
<feature type="compositionally biased region" description="Polar residues" evidence="1">
    <location>
        <begin position="200"/>
        <end position="230"/>
    </location>
</feature>
<feature type="region of interest" description="Disordered" evidence="1">
    <location>
        <begin position="186"/>
        <end position="352"/>
    </location>
</feature>
<name>A0A0J0XF64_9TREE</name>
<evidence type="ECO:0008006" key="4">
    <source>
        <dbReference type="Google" id="ProtNLM"/>
    </source>
</evidence>
<feature type="region of interest" description="Disordered" evidence="1">
    <location>
        <begin position="57"/>
        <end position="79"/>
    </location>
</feature>
<keyword evidence="3" id="KW-1185">Reference proteome</keyword>
<dbReference type="PANTHER" id="PTHR37327:SF1">
    <property type="entry name" value="MICROTUBULE INTERACTING AND TRANSPORT DOMAIN-CONTAINING PROTEIN"/>
    <property type="match status" value="1"/>
</dbReference>
<dbReference type="AlphaFoldDB" id="A0A0J0XF64"/>
<dbReference type="SUPFAM" id="SSF116846">
    <property type="entry name" value="MIT domain"/>
    <property type="match status" value="1"/>
</dbReference>
<evidence type="ECO:0000313" key="3">
    <source>
        <dbReference type="Proteomes" id="UP000053611"/>
    </source>
</evidence>
<gene>
    <name evidence="2" type="ORF">CC85DRAFT_288206</name>
</gene>
<protein>
    <recommendedName>
        <fullName evidence="4">MIT domain-containing protein</fullName>
    </recommendedName>
</protein>
<organism evidence="2 3">
    <name type="scientific">Cutaneotrichosporon oleaginosum</name>
    <dbReference type="NCBI Taxonomy" id="879819"/>
    <lineage>
        <taxon>Eukaryota</taxon>
        <taxon>Fungi</taxon>
        <taxon>Dikarya</taxon>
        <taxon>Basidiomycota</taxon>
        <taxon>Agaricomycotina</taxon>
        <taxon>Tremellomycetes</taxon>
        <taxon>Trichosporonales</taxon>
        <taxon>Trichosporonaceae</taxon>
        <taxon>Cutaneotrichosporon</taxon>
    </lineage>
</organism>
<evidence type="ECO:0000313" key="2">
    <source>
        <dbReference type="EMBL" id="KLT39720.1"/>
    </source>
</evidence>
<feature type="compositionally biased region" description="Polar residues" evidence="1">
    <location>
        <begin position="299"/>
        <end position="344"/>
    </location>
</feature>
<feature type="region of interest" description="Disordered" evidence="1">
    <location>
        <begin position="1"/>
        <end position="22"/>
    </location>
</feature>
<dbReference type="RefSeq" id="XP_018276211.1">
    <property type="nucleotide sequence ID" value="XM_018424169.1"/>
</dbReference>
<dbReference type="PANTHER" id="PTHR37327">
    <property type="entry name" value="CHROMOSOME 1, WHOLE GENOME SHOTGUN SEQUENCE"/>
    <property type="match status" value="1"/>
</dbReference>
<accession>A0A0J0XF64</accession>
<reference evidence="2 3" key="1">
    <citation type="submission" date="2015-03" db="EMBL/GenBank/DDBJ databases">
        <title>Genomics and transcriptomics of the oil-accumulating basidiomycete yeast T. oleaginosus allow insights into substrate utilization and the diverse evolutionary trajectories of mating systems in fungi.</title>
        <authorList>
            <consortium name="DOE Joint Genome Institute"/>
            <person name="Kourist R."/>
            <person name="Kracht O."/>
            <person name="Bracharz F."/>
            <person name="Lipzen A."/>
            <person name="Nolan M."/>
            <person name="Ohm R."/>
            <person name="Grigoriev I."/>
            <person name="Sun S."/>
            <person name="Heitman J."/>
            <person name="Bruck T."/>
            <person name="Nowrousian M."/>
        </authorList>
    </citation>
    <scope>NUCLEOTIDE SEQUENCE [LARGE SCALE GENOMIC DNA]</scope>
    <source>
        <strain evidence="2 3">IBC0246</strain>
    </source>
</reference>
<evidence type="ECO:0000256" key="1">
    <source>
        <dbReference type="SAM" id="MobiDB-lite"/>
    </source>
</evidence>
<feature type="compositionally biased region" description="Polar residues" evidence="1">
    <location>
        <begin position="1"/>
        <end position="12"/>
    </location>
</feature>
<sequence length="652" mass="68903">MEDARASTTNGDLNGADLPGDTPRAAAFAALAPPGGRLLPNHVPAAANESAIASLLPPDIQDGLSDGGSRRSSMQPRVPSRQLLQTALDLAQKAVEMDKNNDVAGALAAYRDAVSKLRVVMERVGVDPTSDGKRGGKNEEEGRTLRGIHDAYMARITLLSAYESPPDGDDGVAALALTNLTLDSSLSSAATTPPNHLARLNTNPEDLPNNNSDAGPSTPQRSPALSSLSGRRQRSKQSKHSFGLDEEADLSGLDGADASEETSIKDLASTDSPPRASLDEDDRPLPPLPPSLVNAKGASASNTQYLINSTTAQGTINQRRNNGTPSMTSISELNASTSNESTPDGTRKRTMSLRGLNGDAAGEMSVAGPLQAAFKSTLAPPARLSGTAHLSLRPDPQPADIIHRPFHVLRLLSASMDAAGTGAYITSSIHVDPGVWRAGNLRSGGMAKSGSGAKVVGIEAKTRVCEALVGHLEAIKSVGAVFLDGQREERHGIDVSSRLTKAQIDQIARVGDEFGGLLDSLDDELDSTYKALSGKGVISSGAWNGKSKTSWGSRISARVDKMSRGNDSGERYVDILGQLFYASQVIDDHLRCFTGPCTAAYHALPHKTYKQIETRVTRAAQFYGAVIVPFVLEDLRQFMLGYLKGGLQYLED</sequence>
<dbReference type="GeneID" id="28984772"/>
<dbReference type="Proteomes" id="UP000053611">
    <property type="component" value="Unassembled WGS sequence"/>
</dbReference>
<proteinExistence type="predicted"/>